<sequence length="116" mass="13911">MKLFQHIIASFLKNQRRLKEFKHTFFAEKIFFFYSPVTVLLVSKEEFNQIHSCEVFSAIHYYGMIAILRIYRKVSSVHSKSTQHLLNGFLIFLCFFKILKFSVQTFLEFNLLMKNN</sequence>
<dbReference type="Proteomes" id="UP000001608">
    <property type="component" value="Chromosome 3"/>
</dbReference>
<feature type="transmembrane region" description="Helical" evidence="1">
    <location>
        <begin position="21"/>
        <end position="43"/>
    </location>
</feature>
<organism evidence="2 3">
    <name type="scientific">Saccharomyces cerevisiae (strain Kyokai no. 7 / NBRC 101557)</name>
    <name type="common">Baker's yeast</name>
    <dbReference type="NCBI Taxonomy" id="721032"/>
    <lineage>
        <taxon>Eukaryota</taxon>
        <taxon>Fungi</taxon>
        <taxon>Dikarya</taxon>
        <taxon>Ascomycota</taxon>
        <taxon>Saccharomycotina</taxon>
        <taxon>Saccharomycetes</taxon>
        <taxon>Saccharomycetales</taxon>
        <taxon>Saccharomycetaceae</taxon>
        <taxon>Saccharomyces</taxon>
    </lineage>
</organism>
<keyword evidence="1" id="KW-0472">Membrane</keyword>
<evidence type="ECO:0000313" key="3">
    <source>
        <dbReference type="Proteomes" id="UP000001608"/>
    </source>
</evidence>
<reference evidence="2 3" key="1">
    <citation type="journal article" date="2011" name="DNA Res.">
        <title>Whole-genome sequencing of sake yeast Saccharomyces cerevisiae Kyokai no. 7.</title>
        <authorList>
            <person name="Akao T."/>
            <person name="Yashiro I."/>
            <person name="Hosoyama A."/>
            <person name="Kitagaki H."/>
            <person name="Horikawa H."/>
            <person name="Watanabe D."/>
            <person name="Akada R."/>
            <person name="Ando Y."/>
            <person name="Harashima S."/>
            <person name="Inoue T."/>
            <person name="Inoue Y."/>
            <person name="Kajiwara S."/>
            <person name="Kitamoto K."/>
            <person name="Kitamoto N."/>
            <person name="Kobayashi O."/>
            <person name="Kuhara S."/>
            <person name="Masubuchi T."/>
            <person name="Mizoguchi H."/>
            <person name="Nakao Y."/>
            <person name="Nakazato A."/>
            <person name="Namise M."/>
            <person name="Oba T."/>
            <person name="Ogata T."/>
            <person name="Ohta A."/>
            <person name="Sato M."/>
            <person name="Shibasaki S."/>
            <person name="Takatsume Y."/>
            <person name="Tanimoto S."/>
            <person name="Tsuboi H."/>
            <person name="Nishimura A."/>
            <person name="Yoda K."/>
            <person name="Ishikawa T."/>
            <person name="Iwashita K."/>
            <person name="Fujita N."/>
            <person name="Shimoi H."/>
        </authorList>
    </citation>
    <scope>NUCLEOTIDE SEQUENCE [LARGE SCALE GENOMIC DNA]</scope>
    <source>
        <strain evidence="3">Kyokai no. 7 / NBRC 101557</strain>
    </source>
</reference>
<proteinExistence type="predicted"/>
<comment type="caution">
    <text evidence="2">The sequence shown here is derived from an EMBL/GenBank/DDBJ whole genome shotgun (WGS) entry which is preliminary data.</text>
</comment>
<feature type="transmembrane region" description="Helical" evidence="1">
    <location>
        <begin position="55"/>
        <end position="72"/>
    </location>
</feature>
<dbReference type="AlphaFoldDB" id="G2W9W1"/>
<name>G2W9W1_YEASK</name>
<dbReference type="HOGENOM" id="CLU_2098737_0_0_1"/>
<feature type="transmembrane region" description="Helical" evidence="1">
    <location>
        <begin position="84"/>
        <end position="107"/>
    </location>
</feature>
<dbReference type="EMBL" id="DG000039">
    <property type="protein sequence ID" value="GAA21854.1"/>
    <property type="molecule type" value="Genomic_DNA"/>
</dbReference>
<evidence type="ECO:0000256" key="1">
    <source>
        <dbReference type="SAM" id="Phobius"/>
    </source>
</evidence>
<keyword evidence="1" id="KW-0812">Transmembrane</keyword>
<evidence type="ECO:0000313" key="2">
    <source>
        <dbReference type="EMBL" id="GAA21854.1"/>
    </source>
</evidence>
<accession>G2W9W1</accession>
<gene>
    <name evidence="2" type="primary">K7_00643</name>
    <name evidence="2" type="ORF">SYK7_006431</name>
</gene>
<protein>
    <submittedName>
        <fullName evidence="2">K7_00643p</fullName>
    </submittedName>
</protein>
<keyword evidence="1" id="KW-1133">Transmembrane helix</keyword>